<dbReference type="EMBL" id="MCBR01014114">
    <property type="protein sequence ID" value="RKF63196.1"/>
    <property type="molecule type" value="Genomic_DNA"/>
</dbReference>
<evidence type="ECO:0000313" key="5">
    <source>
        <dbReference type="Proteomes" id="UP000285405"/>
    </source>
</evidence>
<reference evidence="4 5" key="1">
    <citation type="journal article" date="2018" name="BMC Genomics">
        <title>Comparative genome analyses reveal sequence features reflecting distinct modes of host-adaptation between dicot and monocot powdery mildew.</title>
        <authorList>
            <person name="Wu Y."/>
            <person name="Ma X."/>
            <person name="Pan Z."/>
            <person name="Kale S.D."/>
            <person name="Song Y."/>
            <person name="King H."/>
            <person name="Zhang Q."/>
            <person name="Presley C."/>
            <person name="Deng X."/>
            <person name="Wei C.I."/>
            <person name="Xiao S."/>
        </authorList>
    </citation>
    <scope>NUCLEOTIDE SEQUENCE [LARGE SCALE GENOMIC DNA]</scope>
    <source>
        <strain evidence="4">UCSC1</strain>
    </source>
</reference>
<feature type="domain" description="MD-2-related lipid-recognition" evidence="3">
    <location>
        <begin position="49"/>
        <end position="167"/>
    </location>
</feature>
<keyword evidence="2" id="KW-0732">Signal</keyword>
<gene>
    <name evidence="4" type="ORF">GcC1_141014</name>
</gene>
<protein>
    <recommendedName>
        <fullName evidence="1">Phosphatidylglycerol/phosphatidylinositol transfer protein</fullName>
    </recommendedName>
</protein>
<evidence type="ECO:0000259" key="3">
    <source>
        <dbReference type="Pfam" id="PF02221"/>
    </source>
</evidence>
<dbReference type="SUPFAM" id="SSF81296">
    <property type="entry name" value="E set domains"/>
    <property type="match status" value="1"/>
</dbReference>
<evidence type="ECO:0000256" key="1">
    <source>
        <dbReference type="ARBA" id="ARBA00016056"/>
    </source>
</evidence>
<dbReference type="Proteomes" id="UP000285405">
    <property type="component" value="Unassembled WGS sequence"/>
</dbReference>
<comment type="caution">
    <text evidence="4">The sequence shown here is derived from an EMBL/GenBank/DDBJ whole genome shotgun (WGS) entry which is preliminary data.</text>
</comment>
<sequence length="169" mass="18874">MKILYASVLSTLIIGALCLVIDPHFDISPQAVPQKSLGYDQPLVPGNSRLRYCPRDGQEDLLKILHATTTPYLPQRGQNFYIDIVGLKLGPTMGAKLTVSGQVGERTIFQTQKDLCTDPGTRILCLVEMGPLTVRLESEIPWNIPPIDFSLRIQAQTYDQRDIFCMDLV</sequence>
<dbReference type="AlphaFoldDB" id="A0A420I0H6"/>
<organism evidence="4 5">
    <name type="scientific">Golovinomyces cichoracearum</name>
    <dbReference type="NCBI Taxonomy" id="62708"/>
    <lineage>
        <taxon>Eukaryota</taxon>
        <taxon>Fungi</taxon>
        <taxon>Dikarya</taxon>
        <taxon>Ascomycota</taxon>
        <taxon>Pezizomycotina</taxon>
        <taxon>Leotiomycetes</taxon>
        <taxon>Erysiphales</taxon>
        <taxon>Erysiphaceae</taxon>
        <taxon>Golovinomyces</taxon>
    </lineage>
</organism>
<dbReference type="Pfam" id="PF02221">
    <property type="entry name" value="E1_DerP2_DerF2"/>
    <property type="match status" value="1"/>
</dbReference>
<accession>A0A420I0H6</accession>
<evidence type="ECO:0000256" key="2">
    <source>
        <dbReference type="SAM" id="SignalP"/>
    </source>
</evidence>
<feature type="signal peptide" evidence="2">
    <location>
        <begin position="1"/>
        <end position="18"/>
    </location>
</feature>
<name>A0A420I0H6_9PEZI</name>
<dbReference type="InterPro" id="IPR003172">
    <property type="entry name" value="ML_dom"/>
</dbReference>
<dbReference type="InterPro" id="IPR014756">
    <property type="entry name" value="Ig_E-set"/>
</dbReference>
<proteinExistence type="predicted"/>
<evidence type="ECO:0000313" key="4">
    <source>
        <dbReference type="EMBL" id="RKF63196.1"/>
    </source>
</evidence>
<feature type="chain" id="PRO_5019294460" description="Phosphatidylglycerol/phosphatidylinositol transfer protein" evidence="2">
    <location>
        <begin position="19"/>
        <end position="169"/>
    </location>
</feature>